<dbReference type="KEGG" id="lri:NCTC12151_01450"/>
<gene>
    <name evidence="3" type="ORF">NCTC12151_01450</name>
</gene>
<dbReference type="PROSITE" id="PS51257">
    <property type="entry name" value="PROKAR_LIPOPROTEIN"/>
    <property type="match status" value="1"/>
</dbReference>
<proteinExistence type="predicted"/>
<feature type="signal peptide" evidence="1">
    <location>
        <begin position="1"/>
        <end position="23"/>
    </location>
</feature>
<sequence>MMKWKIAACALLLSACSSQTPVAYYQLPSASVTSTQISSINPQKQLWVESVSVADFLSGTGIAYQTSAVSYTVASSNLWASGLEQQLKRTLTDNLSASLNDWLVVNQPIGNDNVDTLRVTVNEFQGRYDGYAVVSGYWVLQHQGSLVRRPFSMTLPLQKDGYDELVRVLAQAWQQEAAEIAKAIKR</sequence>
<dbReference type="InterPro" id="IPR005586">
    <property type="entry name" value="ABC_trans_aux"/>
</dbReference>
<dbReference type="NCBIfam" id="NF033620">
    <property type="entry name" value="pqiC"/>
    <property type="match status" value="1"/>
</dbReference>
<dbReference type="Pfam" id="PF03886">
    <property type="entry name" value="ABC_trans_aux"/>
    <property type="match status" value="1"/>
</dbReference>
<evidence type="ECO:0000259" key="2">
    <source>
        <dbReference type="Pfam" id="PF03886"/>
    </source>
</evidence>
<feature type="chain" id="PRO_5015888450" evidence="1">
    <location>
        <begin position="24"/>
        <end position="186"/>
    </location>
</feature>
<dbReference type="RefSeq" id="WP_111740027.1">
    <property type="nucleotide sequence ID" value="NZ_LR698987.1"/>
</dbReference>
<name>A0A2X4UJ01_9GAMM</name>
<accession>A0A2X4UJ01</accession>
<dbReference type="Gene3D" id="3.40.50.10610">
    <property type="entry name" value="ABC-type transport auxiliary lipoprotein component"/>
    <property type="match status" value="1"/>
</dbReference>
<dbReference type="InterPro" id="IPR049736">
    <property type="entry name" value="PqiC"/>
</dbReference>
<evidence type="ECO:0000256" key="1">
    <source>
        <dbReference type="SAM" id="SignalP"/>
    </source>
</evidence>
<evidence type="ECO:0000313" key="4">
    <source>
        <dbReference type="Proteomes" id="UP000249005"/>
    </source>
</evidence>
<protein>
    <submittedName>
        <fullName evidence="3">ABC-type uncharacterized transport system, auxiliary component</fullName>
    </submittedName>
</protein>
<organism evidence="3 4">
    <name type="scientific">Leminorella richardii</name>
    <dbReference type="NCBI Taxonomy" id="158841"/>
    <lineage>
        <taxon>Bacteria</taxon>
        <taxon>Pseudomonadati</taxon>
        <taxon>Pseudomonadota</taxon>
        <taxon>Gammaproteobacteria</taxon>
        <taxon>Enterobacterales</taxon>
        <taxon>Budviciaceae</taxon>
        <taxon>Leminorella</taxon>
    </lineage>
</organism>
<dbReference type="SUPFAM" id="SSF159594">
    <property type="entry name" value="XCC0632-like"/>
    <property type="match status" value="1"/>
</dbReference>
<feature type="domain" description="ABC-type transport auxiliary lipoprotein component" evidence="2">
    <location>
        <begin position="25"/>
        <end position="181"/>
    </location>
</feature>
<dbReference type="OrthoDB" id="5600407at2"/>
<dbReference type="AlphaFoldDB" id="A0A2X4UJ01"/>
<reference evidence="3 4" key="1">
    <citation type="submission" date="2018-06" db="EMBL/GenBank/DDBJ databases">
        <authorList>
            <consortium name="Pathogen Informatics"/>
            <person name="Doyle S."/>
        </authorList>
    </citation>
    <scope>NUCLEOTIDE SEQUENCE [LARGE SCALE GENOMIC DNA]</scope>
    <source>
        <strain evidence="3 4">NCTC12151</strain>
    </source>
</reference>
<keyword evidence="1" id="KW-0732">Signal</keyword>
<dbReference type="Proteomes" id="UP000249005">
    <property type="component" value="Chromosome 1"/>
</dbReference>
<keyword evidence="4" id="KW-1185">Reference proteome</keyword>
<evidence type="ECO:0000313" key="3">
    <source>
        <dbReference type="EMBL" id="SQI39856.1"/>
    </source>
</evidence>
<dbReference type="EMBL" id="LS483470">
    <property type="protein sequence ID" value="SQI39856.1"/>
    <property type="molecule type" value="Genomic_DNA"/>
</dbReference>